<organism evidence="1 2">
    <name type="scientific">Syncephalis pseudoplumigaleata</name>
    <dbReference type="NCBI Taxonomy" id="1712513"/>
    <lineage>
        <taxon>Eukaryota</taxon>
        <taxon>Fungi</taxon>
        <taxon>Fungi incertae sedis</taxon>
        <taxon>Zoopagomycota</taxon>
        <taxon>Zoopagomycotina</taxon>
        <taxon>Zoopagomycetes</taxon>
        <taxon>Zoopagales</taxon>
        <taxon>Piptocephalidaceae</taxon>
        <taxon>Syncephalis</taxon>
    </lineage>
</organism>
<sequence>MDDFLSKPLKLEDLRRMLDKYSNPSWNRHGGPAGGMGGMGAGAAIITSASTACLTLETSVSRSSADLLGRSMSTRDCASTPALALEQDDAEASSVERQIVVDELATEAAQSASTSDKSAHVDAS</sequence>
<evidence type="ECO:0000313" key="1">
    <source>
        <dbReference type="EMBL" id="RKP26804.1"/>
    </source>
</evidence>
<dbReference type="Proteomes" id="UP000278143">
    <property type="component" value="Unassembled WGS sequence"/>
</dbReference>
<accession>A0A4P9Z2S4</accession>
<name>A0A4P9Z2S4_9FUNG</name>
<gene>
    <name evidence="1" type="ORF">SYNPS1DRAFT_27514</name>
</gene>
<protein>
    <submittedName>
        <fullName evidence="1">Uncharacterized protein</fullName>
    </submittedName>
</protein>
<proteinExistence type="predicted"/>
<reference evidence="2" key="1">
    <citation type="journal article" date="2018" name="Nat. Microbiol.">
        <title>Leveraging single-cell genomics to expand the fungal tree of life.</title>
        <authorList>
            <person name="Ahrendt S.R."/>
            <person name="Quandt C.A."/>
            <person name="Ciobanu D."/>
            <person name="Clum A."/>
            <person name="Salamov A."/>
            <person name="Andreopoulos B."/>
            <person name="Cheng J.F."/>
            <person name="Woyke T."/>
            <person name="Pelin A."/>
            <person name="Henrissat B."/>
            <person name="Reynolds N.K."/>
            <person name="Benny G.L."/>
            <person name="Smith M.E."/>
            <person name="James T.Y."/>
            <person name="Grigoriev I.V."/>
        </authorList>
    </citation>
    <scope>NUCLEOTIDE SEQUENCE [LARGE SCALE GENOMIC DNA]</scope>
    <source>
        <strain evidence="2">Benny S71-1</strain>
    </source>
</reference>
<dbReference type="AlphaFoldDB" id="A0A4P9Z2S4"/>
<dbReference type="EMBL" id="KZ989330">
    <property type="protein sequence ID" value="RKP26804.1"/>
    <property type="molecule type" value="Genomic_DNA"/>
</dbReference>
<evidence type="ECO:0000313" key="2">
    <source>
        <dbReference type="Proteomes" id="UP000278143"/>
    </source>
</evidence>
<dbReference type="OrthoDB" id="10440465at2759"/>
<keyword evidence="2" id="KW-1185">Reference proteome</keyword>